<keyword evidence="2" id="KW-1185">Reference proteome</keyword>
<evidence type="ECO:0000313" key="1">
    <source>
        <dbReference type="EMBL" id="BAK37910.1"/>
    </source>
</evidence>
<proteinExistence type="predicted"/>
<dbReference type="KEGG" id="mph:MLP_48960"/>
<evidence type="ECO:0008006" key="3">
    <source>
        <dbReference type="Google" id="ProtNLM"/>
    </source>
</evidence>
<protein>
    <recommendedName>
        <fullName evidence="3">Lasso RiPP family leader peptide-containing protein</fullName>
    </recommendedName>
</protein>
<name>F5XFX6_MICPN</name>
<sequence length="55" mass="6115">MSESVQPRPQYESPRLTEVGSVKDLTLGEGIRGNDDTFVFSIWGHQISISYGELS</sequence>
<organism evidence="1 2">
    <name type="scientific">Microlunatus phosphovorus (strain ATCC 700054 / DSM 10555 / JCM 9379 / NBRC 101784 / NCIMB 13414 / VKM Ac-1990 / NM-1)</name>
    <dbReference type="NCBI Taxonomy" id="1032480"/>
    <lineage>
        <taxon>Bacteria</taxon>
        <taxon>Bacillati</taxon>
        <taxon>Actinomycetota</taxon>
        <taxon>Actinomycetes</taxon>
        <taxon>Propionibacteriales</taxon>
        <taxon>Propionibacteriaceae</taxon>
        <taxon>Microlunatus</taxon>
    </lineage>
</organism>
<dbReference type="AlphaFoldDB" id="F5XFX6"/>
<dbReference type="HOGENOM" id="CLU_3027262_0_0_11"/>
<gene>
    <name evidence="1" type="ordered locus">MLP_48960</name>
</gene>
<accession>F5XFX6</accession>
<dbReference type="RefSeq" id="WP_013865733.1">
    <property type="nucleotide sequence ID" value="NC_015635.1"/>
</dbReference>
<dbReference type="NCBIfam" id="NF033521">
    <property type="entry name" value="lasso_leader_L3"/>
    <property type="match status" value="1"/>
</dbReference>
<dbReference type="EMBL" id="AP012204">
    <property type="protein sequence ID" value="BAK37910.1"/>
    <property type="molecule type" value="Genomic_DNA"/>
</dbReference>
<evidence type="ECO:0000313" key="2">
    <source>
        <dbReference type="Proteomes" id="UP000007947"/>
    </source>
</evidence>
<dbReference type="OrthoDB" id="5149376at2"/>
<reference evidence="1 2" key="1">
    <citation type="submission" date="2011-05" db="EMBL/GenBank/DDBJ databases">
        <title>Whole genome sequence of Microlunatus phosphovorus NM-1.</title>
        <authorList>
            <person name="Hosoyama A."/>
            <person name="Sasaki K."/>
            <person name="Harada T."/>
            <person name="Igarashi R."/>
            <person name="Kawakoshi A."/>
            <person name="Sasagawa M."/>
            <person name="Fukada J."/>
            <person name="Nakamura S."/>
            <person name="Katano Y."/>
            <person name="Hanada S."/>
            <person name="Kamagata Y."/>
            <person name="Nakamura N."/>
            <person name="Yamazaki S."/>
            <person name="Fujita N."/>
        </authorList>
    </citation>
    <scope>NUCLEOTIDE SEQUENCE [LARGE SCALE GENOMIC DNA]</scope>
    <source>
        <strain evidence="2">ATCC 700054 / DSM 10555 / JCM 9379 / NBRC 101784 / NCIMB 13414 / VKM Ac-1990 / NM-1</strain>
    </source>
</reference>
<dbReference type="Proteomes" id="UP000007947">
    <property type="component" value="Chromosome"/>
</dbReference>
<dbReference type="STRING" id="1032480.MLP_48960"/>